<dbReference type="PANTHER" id="PTHR46062:SF1">
    <property type="entry name" value="LP12374P"/>
    <property type="match status" value="1"/>
</dbReference>
<feature type="transmembrane region" description="Helical" evidence="12">
    <location>
        <begin position="403"/>
        <end position="422"/>
    </location>
</feature>
<dbReference type="Gene3D" id="4.10.280.10">
    <property type="entry name" value="Helix-loop-helix DNA-binding domain"/>
    <property type="match status" value="1"/>
</dbReference>
<proteinExistence type="predicted"/>
<keyword evidence="8 12" id="KW-0472">Membrane</keyword>
<evidence type="ECO:0000256" key="5">
    <source>
        <dbReference type="ARBA" id="ARBA00022989"/>
    </source>
</evidence>
<feature type="compositionally biased region" description="Polar residues" evidence="11">
    <location>
        <begin position="364"/>
        <end position="378"/>
    </location>
</feature>
<accession>A0ABD2MHI4</accession>
<dbReference type="InterPro" id="IPR011598">
    <property type="entry name" value="bHLH_dom"/>
</dbReference>
<feature type="region of interest" description="Disordered" evidence="11">
    <location>
        <begin position="355"/>
        <end position="378"/>
    </location>
</feature>
<evidence type="ECO:0000256" key="7">
    <source>
        <dbReference type="ARBA" id="ARBA00023125"/>
    </source>
</evidence>
<keyword evidence="10" id="KW-0539">Nucleus</keyword>
<evidence type="ECO:0000256" key="9">
    <source>
        <dbReference type="ARBA" id="ARBA00023163"/>
    </source>
</evidence>
<evidence type="ECO:0000256" key="11">
    <source>
        <dbReference type="SAM" id="MobiDB-lite"/>
    </source>
</evidence>
<keyword evidence="15" id="KW-1185">Reference proteome</keyword>
<dbReference type="GO" id="GO:0003677">
    <property type="term" value="F:DNA binding"/>
    <property type="evidence" value="ECO:0007669"/>
    <property type="project" value="UniProtKB-KW"/>
</dbReference>
<keyword evidence="6" id="KW-0805">Transcription regulation</keyword>
<evidence type="ECO:0000256" key="10">
    <source>
        <dbReference type="ARBA" id="ARBA00023242"/>
    </source>
</evidence>
<comment type="caution">
    <text evidence="14">The sequence shown here is derived from an EMBL/GenBank/DDBJ whole genome shotgun (WGS) entry which is preliminary data.</text>
</comment>
<dbReference type="PROSITE" id="PS50888">
    <property type="entry name" value="BHLH"/>
    <property type="match status" value="1"/>
</dbReference>
<dbReference type="PANTHER" id="PTHR46062">
    <property type="entry name" value="STEROL REGULATORY ELEMENT-BINDING PROTEIN"/>
    <property type="match status" value="1"/>
</dbReference>
<dbReference type="InterPro" id="IPR036638">
    <property type="entry name" value="HLH_DNA-bd_sf"/>
</dbReference>
<name>A0ABD2MHI4_9CUCU</name>
<keyword evidence="5 12" id="KW-1133">Transmembrane helix</keyword>
<evidence type="ECO:0000256" key="8">
    <source>
        <dbReference type="ARBA" id="ARBA00023136"/>
    </source>
</evidence>
<keyword evidence="9" id="KW-0804">Transcription</keyword>
<evidence type="ECO:0000256" key="1">
    <source>
        <dbReference type="ARBA" id="ARBA00004123"/>
    </source>
</evidence>
<evidence type="ECO:0000256" key="12">
    <source>
        <dbReference type="SAM" id="Phobius"/>
    </source>
</evidence>
<dbReference type="GO" id="GO:0005634">
    <property type="term" value="C:nucleus"/>
    <property type="evidence" value="ECO:0007669"/>
    <property type="project" value="UniProtKB-SubCell"/>
</dbReference>
<dbReference type="Proteomes" id="UP001516400">
    <property type="component" value="Unassembled WGS sequence"/>
</dbReference>
<comment type="subcellular location">
    <subcellularLocation>
        <location evidence="2">Endoplasmic reticulum membrane</location>
        <topology evidence="2">Multi-pass membrane protein</topology>
    </subcellularLocation>
    <subcellularLocation>
        <location evidence="1">Nucleus</location>
    </subcellularLocation>
</comment>
<evidence type="ECO:0000313" key="15">
    <source>
        <dbReference type="Proteomes" id="UP001516400"/>
    </source>
</evidence>
<keyword evidence="3 12" id="KW-0812">Transmembrane</keyword>
<dbReference type="Pfam" id="PF00010">
    <property type="entry name" value="HLH"/>
    <property type="match status" value="1"/>
</dbReference>
<organism evidence="14 15">
    <name type="scientific">Cryptolaemus montrouzieri</name>
    <dbReference type="NCBI Taxonomy" id="559131"/>
    <lineage>
        <taxon>Eukaryota</taxon>
        <taxon>Metazoa</taxon>
        <taxon>Ecdysozoa</taxon>
        <taxon>Arthropoda</taxon>
        <taxon>Hexapoda</taxon>
        <taxon>Insecta</taxon>
        <taxon>Pterygota</taxon>
        <taxon>Neoptera</taxon>
        <taxon>Endopterygota</taxon>
        <taxon>Coleoptera</taxon>
        <taxon>Polyphaga</taxon>
        <taxon>Cucujiformia</taxon>
        <taxon>Coccinelloidea</taxon>
        <taxon>Coccinellidae</taxon>
        <taxon>Scymninae</taxon>
        <taxon>Scymnini</taxon>
        <taxon>Cryptolaemus</taxon>
    </lineage>
</organism>
<dbReference type="GO" id="GO:0005789">
    <property type="term" value="C:endoplasmic reticulum membrane"/>
    <property type="evidence" value="ECO:0007669"/>
    <property type="project" value="UniProtKB-SubCell"/>
</dbReference>
<dbReference type="SMART" id="SM00353">
    <property type="entry name" value="HLH"/>
    <property type="match status" value="1"/>
</dbReference>
<gene>
    <name evidence="14" type="ORF">HHI36_009986</name>
</gene>
<feature type="domain" description="BHLH" evidence="13">
    <location>
        <begin position="267"/>
        <end position="317"/>
    </location>
</feature>
<reference evidence="14 15" key="1">
    <citation type="journal article" date="2021" name="BMC Biol.">
        <title>Horizontally acquired antibacterial genes associated with adaptive radiation of ladybird beetles.</title>
        <authorList>
            <person name="Li H.S."/>
            <person name="Tang X.F."/>
            <person name="Huang Y.H."/>
            <person name="Xu Z.Y."/>
            <person name="Chen M.L."/>
            <person name="Du X.Y."/>
            <person name="Qiu B.Y."/>
            <person name="Chen P.T."/>
            <person name="Zhang W."/>
            <person name="Slipinski A."/>
            <person name="Escalona H.E."/>
            <person name="Waterhouse R.M."/>
            <person name="Zwick A."/>
            <person name="Pang H."/>
        </authorList>
    </citation>
    <scope>NUCLEOTIDE SEQUENCE [LARGE SCALE GENOMIC DNA]</scope>
    <source>
        <strain evidence="14">SYSU2018</strain>
    </source>
</reference>
<evidence type="ECO:0000256" key="2">
    <source>
        <dbReference type="ARBA" id="ARBA00004477"/>
    </source>
</evidence>
<sequence>MDDNINFSANEFNLNDLSAIEDLLTHCESELLTGNELFSDTALSELEELPLDDLKFEQKYVNQNFGGTPNTTPTKNAFVSQVVQYPSQQLITNQQNFIPAQEVPNIPSPVAPSPPSFQFSPVSQNSAKVILKSEHSNEPSNSFIYSNIQVQKSGNSIIVQKNVKKPSKPRAQTQPVIIQNIRQIPAENVQQLLLQTKLIKSSSQPSSTTPQTVVYTTVPHNSPQAIHAIVPGQTQILTTGIPLVLDSSDKKIAINRIPSKVPVVKEVKRSAHNAIERKYRTSINDKIVELKNIVVGVDAKLNKSAILRKTIDYIRFLQNSNAKLKQENMTLKMKAKENSLKDLLLSGKDTSMFYQPEDTPPHSDVSTLSPEHSIPSSPEYSTFIKDEDDSMELSTGMLDQTKLTLCMFMLILLAFNPFGIAVNHFSGIQGYTKYESRKFLSFDFNYSSSFDTSSLLLWLFNTLILGFCMIKMFVYGDPIIPSKSKESQIFWRHRRQADMYLTKGDKLLAKQELLKCLNIYGVSLPTSRFELFLSFCWQLFRQLTHRLWIGRWLSRHTGGFLVDGVTRFEALTSCRELAMVFHDLHQIQLIEGPDQTCHMMGFTIALNALNLVEAAKYKLRTSQYVDVFIGMTLRIKVSCPSYFQGIQRYYLGLAKLAASSSCDPVPSRQQWLLTPEGYKFFLNEIVTFENKQTSLPFASVTNPRDPLAYVVKIFQEYLLERSLEILISPGSKNEFSKEEGSEVADVEHYVQMLFDNSAMDAQTLFSSSSLNNYQDDIAIWWTSFVAIACNWLLGEEKNYQKLYQKIQYIPDVLALSENPLPKAVLAAYTARQVYLTKREVCPKDVLKLCDLATLLLEDSIRYSSCTNQDTLVLYVQLLVCDWLLETRTSLWEDSLDNDSTIVKVPTPVLAAFQKDLSSLRVLAQHLPASLPRVYLYEATTRLMAGAAPGRTQQLLDRSLKHRQPKSKIICGKGDKTFHDSKGEREHATALYMACKHLPGLLSSPGERAGMLVEAAKTLERIGDKKKLQDCYKLMKTLGTNIVTN</sequence>
<keyword evidence="4" id="KW-0256">Endoplasmic reticulum</keyword>
<keyword evidence="7" id="KW-0238">DNA-binding</keyword>
<dbReference type="CDD" id="cd11394">
    <property type="entry name" value="bHLHzip_SREBP"/>
    <property type="match status" value="1"/>
</dbReference>
<dbReference type="EMBL" id="JABFTP020000001">
    <property type="protein sequence ID" value="KAL3265788.1"/>
    <property type="molecule type" value="Genomic_DNA"/>
</dbReference>
<evidence type="ECO:0000313" key="14">
    <source>
        <dbReference type="EMBL" id="KAL3265788.1"/>
    </source>
</evidence>
<evidence type="ECO:0000256" key="4">
    <source>
        <dbReference type="ARBA" id="ARBA00022824"/>
    </source>
</evidence>
<evidence type="ECO:0000256" key="6">
    <source>
        <dbReference type="ARBA" id="ARBA00023015"/>
    </source>
</evidence>
<feature type="transmembrane region" description="Helical" evidence="12">
    <location>
        <begin position="455"/>
        <end position="475"/>
    </location>
</feature>
<dbReference type="AlphaFoldDB" id="A0ABD2MHI4"/>
<evidence type="ECO:0000259" key="13">
    <source>
        <dbReference type="PROSITE" id="PS50888"/>
    </source>
</evidence>
<protein>
    <recommendedName>
        <fullName evidence="13">BHLH domain-containing protein</fullName>
    </recommendedName>
</protein>
<evidence type="ECO:0000256" key="3">
    <source>
        <dbReference type="ARBA" id="ARBA00022692"/>
    </source>
</evidence>
<dbReference type="SUPFAM" id="SSF47459">
    <property type="entry name" value="HLH, helix-loop-helix DNA-binding domain"/>
    <property type="match status" value="1"/>
</dbReference>